<dbReference type="EMBL" id="KB206683">
    <property type="protein sequence ID" value="ELP89050.1"/>
    <property type="molecule type" value="Genomic_DNA"/>
</dbReference>
<name>A0A0A1U4F9_ENTIV</name>
<keyword evidence="4" id="KW-1185">Reference proteome</keyword>
<feature type="domain" description="Protein kinase" evidence="2">
    <location>
        <begin position="222"/>
        <end position="484"/>
    </location>
</feature>
<keyword evidence="3" id="KW-0808">Transferase</keyword>
<dbReference type="InterPro" id="IPR000719">
    <property type="entry name" value="Prot_kinase_dom"/>
</dbReference>
<dbReference type="PROSITE" id="PS50011">
    <property type="entry name" value="PROTEIN_KINASE_DOM"/>
    <property type="match status" value="1"/>
</dbReference>
<dbReference type="AlphaFoldDB" id="A0A0A1U4F9"/>
<keyword evidence="3" id="KW-0418">Kinase</keyword>
<dbReference type="GO" id="GO:0004672">
    <property type="term" value="F:protein kinase activity"/>
    <property type="evidence" value="ECO:0007669"/>
    <property type="project" value="InterPro"/>
</dbReference>
<gene>
    <name evidence="3" type="ORF">EIN_164900</name>
</gene>
<dbReference type="PROSITE" id="PS00108">
    <property type="entry name" value="PROTEIN_KINASE_ST"/>
    <property type="match status" value="1"/>
</dbReference>
<sequence length="524" mass="60881">KTPAWIIIVVVFFDLGILAFALFVVLIILKLVSNIRKVDINTFRTQQICYHYYLTGSTSAEPSKEEKYNIDPINLDFGNETKPTDVGDTRFEKIEVTNYSRNKYLMIIFHTPNNPKFIFHFDPQVLFVRPNGKKIITCYCTLFCTTKVRNMKIPFTMWQSTNKKVLNDIAELLKDKTFETFTQQDQTEMNKLKKNVSRHKHYYFTIRTDASSSTQIDMDELNIYETPIAEGAMGKVFIGNYRSVPVAIKQFKWENLSDDEMKELKNSVIAECEMMSKLRNPFIANYMGSVTYLPQVSMVIQFFVLGALGEYLRDTKEDFLRLPYKLKVRMLFDTARGMEFLHENKIMHLDLKPDNLLVNSLDFNSACTIKITDFGTSRFTKKSINNSDDKGLGTPIYAAPETFQDVYTNAGDVYSFAITAWELFYQEEPYMHFKSIFEIKDYVISGRRLTIDEKMPKTLKKLIEMCWISVPDNRPTFDAITKYLVDVDKEIPETGIDNQLACSSDQIDVIINKRTQRMKAFLEQ</sequence>
<evidence type="ECO:0000256" key="1">
    <source>
        <dbReference type="SAM" id="Phobius"/>
    </source>
</evidence>
<protein>
    <submittedName>
        <fullName evidence="3">Protein tyrosine kinase domain containing protein</fullName>
    </submittedName>
</protein>
<dbReference type="InterPro" id="IPR053215">
    <property type="entry name" value="TKL_Ser/Thr_kinase"/>
</dbReference>
<dbReference type="InterPro" id="IPR008271">
    <property type="entry name" value="Ser/Thr_kinase_AS"/>
</dbReference>
<dbReference type="SMART" id="SM00220">
    <property type="entry name" value="S_TKc"/>
    <property type="match status" value="1"/>
</dbReference>
<evidence type="ECO:0000313" key="3">
    <source>
        <dbReference type="EMBL" id="ELP89050.1"/>
    </source>
</evidence>
<keyword evidence="1" id="KW-0812">Transmembrane</keyword>
<dbReference type="GeneID" id="14888045"/>
<dbReference type="Proteomes" id="UP000014680">
    <property type="component" value="Unassembled WGS sequence"/>
</dbReference>
<dbReference type="InterPro" id="IPR001245">
    <property type="entry name" value="Ser-Thr/Tyr_kinase_cat_dom"/>
</dbReference>
<reference evidence="3 4" key="1">
    <citation type="submission" date="2012-10" db="EMBL/GenBank/DDBJ databases">
        <authorList>
            <person name="Zafar N."/>
            <person name="Inman J."/>
            <person name="Hall N."/>
            <person name="Lorenzi H."/>
            <person name="Caler E."/>
        </authorList>
    </citation>
    <scope>NUCLEOTIDE SEQUENCE [LARGE SCALE GENOMIC DNA]</scope>
    <source>
        <strain evidence="3 4">IP1</strain>
    </source>
</reference>
<dbReference type="VEuPathDB" id="AmoebaDB:EIN_164900"/>
<dbReference type="PANTHER" id="PTHR45756:SF1">
    <property type="entry name" value="PROTEIN KINASE DOMAIN CONTAINING PROTEIN"/>
    <property type="match status" value="1"/>
</dbReference>
<dbReference type="PANTHER" id="PTHR45756">
    <property type="entry name" value="PALMITOYLTRANSFERASE"/>
    <property type="match status" value="1"/>
</dbReference>
<feature type="transmembrane region" description="Helical" evidence="1">
    <location>
        <begin position="6"/>
        <end position="29"/>
    </location>
</feature>
<dbReference type="Gene3D" id="1.10.510.10">
    <property type="entry name" value="Transferase(Phosphotransferase) domain 1"/>
    <property type="match status" value="1"/>
</dbReference>
<dbReference type="GO" id="GO:0005524">
    <property type="term" value="F:ATP binding"/>
    <property type="evidence" value="ECO:0007669"/>
    <property type="project" value="InterPro"/>
</dbReference>
<dbReference type="OrthoDB" id="535509at2759"/>
<accession>A0A0A1U4F9</accession>
<dbReference type="Pfam" id="PF07714">
    <property type="entry name" value="PK_Tyr_Ser-Thr"/>
    <property type="match status" value="1"/>
</dbReference>
<dbReference type="SUPFAM" id="SSF56112">
    <property type="entry name" value="Protein kinase-like (PK-like)"/>
    <property type="match status" value="1"/>
</dbReference>
<evidence type="ECO:0000259" key="2">
    <source>
        <dbReference type="PROSITE" id="PS50011"/>
    </source>
</evidence>
<dbReference type="KEGG" id="eiv:EIN_164900"/>
<feature type="non-terminal residue" evidence="3">
    <location>
        <position position="1"/>
    </location>
</feature>
<dbReference type="InterPro" id="IPR011009">
    <property type="entry name" value="Kinase-like_dom_sf"/>
</dbReference>
<evidence type="ECO:0000313" key="4">
    <source>
        <dbReference type="Proteomes" id="UP000014680"/>
    </source>
</evidence>
<keyword evidence="1" id="KW-1133">Transmembrane helix</keyword>
<dbReference type="RefSeq" id="XP_004255821.1">
    <property type="nucleotide sequence ID" value="XM_004255773.1"/>
</dbReference>
<proteinExistence type="predicted"/>
<keyword evidence="1" id="KW-0472">Membrane</keyword>
<dbReference type="PRINTS" id="PR00109">
    <property type="entry name" value="TYRKINASE"/>
</dbReference>
<organism evidence="3 4">
    <name type="scientific">Entamoeba invadens IP1</name>
    <dbReference type="NCBI Taxonomy" id="370355"/>
    <lineage>
        <taxon>Eukaryota</taxon>
        <taxon>Amoebozoa</taxon>
        <taxon>Evosea</taxon>
        <taxon>Archamoebae</taxon>
        <taxon>Mastigamoebida</taxon>
        <taxon>Entamoebidae</taxon>
        <taxon>Entamoeba</taxon>
    </lineage>
</organism>